<evidence type="ECO:0000259" key="1">
    <source>
        <dbReference type="Pfam" id="PF13521"/>
    </source>
</evidence>
<dbReference type="SUPFAM" id="SSF52540">
    <property type="entry name" value="P-loop containing nucleoside triphosphate hydrolases"/>
    <property type="match status" value="1"/>
</dbReference>
<name>A0ABW2DMS4_9BACT</name>
<dbReference type="EMBL" id="JBHSYQ010000005">
    <property type="protein sequence ID" value="MFC6998353.1"/>
    <property type="molecule type" value="Genomic_DNA"/>
</dbReference>
<dbReference type="PANTHER" id="PTHR37512">
    <property type="entry name" value="TRIFUNCTIONAL NAD BIOSYNTHESIS/REGULATOR PROTEIN NADR"/>
    <property type="match status" value="1"/>
</dbReference>
<dbReference type="RefSeq" id="WP_082882921.1">
    <property type="nucleotide sequence ID" value="NZ_JBHSYQ010000005.1"/>
</dbReference>
<dbReference type="Pfam" id="PF13521">
    <property type="entry name" value="AAA_28"/>
    <property type="match status" value="1"/>
</dbReference>
<evidence type="ECO:0000313" key="3">
    <source>
        <dbReference type="Proteomes" id="UP001596405"/>
    </source>
</evidence>
<dbReference type="InterPro" id="IPR027417">
    <property type="entry name" value="P-loop_NTPase"/>
</dbReference>
<proteinExistence type="predicted"/>
<feature type="domain" description="NadR/Ttd14 AAA" evidence="1">
    <location>
        <begin position="3"/>
        <end position="157"/>
    </location>
</feature>
<dbReference type="InterPro" id="IPR038727">
    <property type="entry name" value="NadR/Ttd14_AAA_dom"/>
</dbReference>
<organism evidence="2 3">
    <name type="scientific">Rufibacter roseus</name>
    <dbReference type="NCBI Taxonomy" id="1567108"/>
    <lineage>
        <taxon>Bacteria</taxon>
        <taxon>Pseudomonadati</taxon>
        <taxon>Bacteroidota</taxon>
        <taxon>Cytophagia</taxon>
        <taxon>Cytophagales</taxon>
        <taxon>Hymenobacteraceae</taxon>
        <taxon>Rufibacter</taxon>
    </lineage>
</organism>
<dbReference type="Gene3D" id="3.40.50.300">
    <property type="entry name" value="P-loop containing nucleotide triphosphate hydrolases"/>
    <property type="match status" value="1"/>
</dbReference>
<gene>
    <name evidence="2" type="ORF">ACFQHR_12010</name>
</gene>
<dbReference type="Proteomes" id="UP001596405">
    <property type="component" value="Unassembled WGS sequence"/>
</dbReference>
<reference evidence="3" key="1">
    <citation type="journal article" date="2019" name="Int. J. Syst. Evol. Microbiol.">
        <title>The Global Catalogue of Microorganisms (GCM) 10K type strain sequencing project: providing services to taxonomists for standard genome sequencing and annotation.</title>
        <authorList>
            <consortium name="The Broad Institute Genomics Platform"/>
            <consortium name="The Broad Institute Genome Sequencing Center for Infectious Disease"/>
            <person name="Wu L."/>
            <person name="Ma J."/>
        </authorList>
    </citation>
    <scope>NUCLEOTIDE SEQUENCE [LARGE SCALE GENOMIC DNA]</scope>
    <source>
        <strain evidence="3">CGMCC 4.7393</strain>
    </source>
</reference>
<comment type="caution">
    <text evidence="2">The sequence shown here is derived from an EMBL/GenBank/DDBJ whole genome shotgun (WGS) entry which is preliminary data.</text>
</comment>
<dbReference type="InterPro" id="IPR052735">
    <property type="entry name" value="NAD_biosynth-regulator"/>
</dbReference>
<keyword evidence="3" id="KW-1185">Reference proteome</keyword>
<accession>A0ABW2DMS4</accession>
<evidence type="ECO:0000313" key="2">
    <source>
        <dbReference type="EMBL" id="MFC6998353.1"/>
    </source>
</evidence>
<protein>
    <submittedName>
        <fullName evidence="2">AAA family ATPase</fullName>
    </submittedName>
</protein>
<sequence>MLKIAITGPESTGKSTLAAQLAQHYGAPWVPEYAREYLGKLGRPYEAQDLETIARGQLASWEEAMQRAPSLLFLDTELLVMKVWSEHAYGVCAPYILEQLARQNVDLYLLLNVDLPWQPDPQREHPHLRDYFYNLYRKELEQMQVPFVEISGTQETRFLNAIEAVEKLRQR</sequence>
<dbReference type="PANTHER" id="PTHR37512:SF1">
    <property type="entry name" value="NADR_TTD14 AAA DOMAIN-CONTAINING PROTEIN"/>
    <property type="match status" value="1"/>
</dbReference>